<name>E2NIM8_9BACE</name>
<dbReference type="AlphaFoldDB" id="E2NIM8"/>
<organism evidence="1 2">
    <name type="scientific">Bacteroides cellulosilyticus DSM 14838</name>
    <dbReference type="NCBI Taxonomy" id="537012"/>
    <lineage>
        <taxon>Bacteria</taxon>
        <taxon>Pseudomonadati</taxon>
        <taxon>Bacteroidota</taxon>
        <taxon>Bacteroidia</taxon>
        <taxon>Bacteroidales</taxon>
        <taxon>Bacteroidaceae</taxon>
        <taxon>Bacteroides</taxon>
    </lineage>
</organism>
<reference evidence="1 2" key="1">
    <citation type="submission" date="2008-12" db="EMBL/GenBank/DDBJ databases">
        <authorList>
            <person name="Fulton L."/>
            <person name="Clifton S."/>
            <person name="Fulton B."/>
            <person name="Xu J."/>
            <person name="Minx P."/>
            <person name="Pepin K.H."/>
            <person name="Johnson M."/>
            <person name="Bhonagiri V."/>
            <person name="Nash W.E."/>
            <person name="Mardis E.R."/>
            <person name="Wilson R.K."/>
        </authorList>
    </citation>
    <scope>NUCLEOTIDE SEQUENCE [LARGE SCALE GENOMIC DNA]</scope>
    <source>
        <strain evidence="1 2">DSM 14838</strain>
    </source>
</reference>
<gene>
    <name evidence="1" type="ORF">BACCELL_04161</name>
</gene>
<dbReference type="Proteomes" id="UP000003711">
    <property type="component" value="Unassembled WGS sequence"/>
</dbReference>
<comment type="caution">
    <text evidence="1">The sequence shown here is derived from an EMBL/GenBank/DDBJ whole genome shotgun (WGS) entry which is preliminary data.</text>
</comment>
<evidence type="ECO:0000313" key="1">
    <source>
        <dbReference type="EMBL" id="EEF88246.1"/>
    </source>
</evidence>
<feature type="non-terminal residue" evidence="1">
    <location>
        <position position="1"/>
    </location>
</feature>
<dbReference type="EMBL" id="ACCH01000316">
    <property type="protein sequence ID" value="EEF88246.1"/>
    <property type="molecule type" value="Genomic_DNA"/>
</dbReference>
<evidence type="ECO:0000313" key="2">
    <source>
        <dbReference type="Proteomes" id="UP000003711"/>
    </source>
</evidence>
<reference evidence="1 2" key="2">
    <citation type="submission" date="2009-01" db="EMBL/GenBank/DDBJ databases">
        <title>Draft genome sequence of Bacteroides cellulosilyticus (DSM 14838).</title>
        <authorList>
            <person name="Sudarsanam P."/>
            <person name="Ley R."/>
            <person name="Guruge J."/>
            <person name="Turnbaugh P.J."/>
            <person name="Mahowald M."/>
            <person name="Liep D."/>
            <person name="Gordon J."/>
        </authorList>
    </citation>
    <scope>NUCLEOTIDE SEQUENCE [LARGE SCALE GENOMIC DNA]</scope>
    <source>
        <strain evidence="1 2">DSM 14838</strain>
    </source>
</reference>
<sequence length="40" mass="4477">NNLYCIHFISELPTIAEKEAVKHLCGASGAKSYKRVIKED</sequence>
<proteinExistence type="predicted"/>
<dbReference type="HOGENOM" id="CLU_3280892_0_0_10"/>
<protein>
    <submittedName>
        <fullName evidence="1">Uncharacterized protein</fullName>
    </submittedName>
</protein>
<accession>E2NIM8</accession>